<dbReference type="Pfam" id="PF07042">
    <property type="entry name" value="TrfA"/>
    <property type="match status" value="1"/>
</dbReference>
<dbReference type="InterPro" id="IPR010751">
    <property type="entry name" value="TrfA"/>
</dbReference>
<evidence type="ECO:0008006" key="3">
    <source>
        <dbReference type="Google" id="ProtNLM"/>
    </source>
</evidence>
<sequence length="350" mass="40271">MGIEDRLAAIEKNQKEILRLLAQNERSVPEILTLKKAAEYVGFSSHHFRWLAVEQRVIPFSRPSGQQKGKLLFRKLDLDRFLDESVKAKESVRTSGRKRKSTDICFWWSVSVMGDDSFLRGLKGLDPNFQKKIIALNDNPKLPQWPEQTRGIPNICLRSALFGIIQRGQRRALKGELISSVKGLEIRYTGWQLDQGDFDVLAHALHLVATNKSSEGYVQFTVKGFLHGIYRKAGKSGREWLKDCFRRLTGTAVEIKLEIKYTYEIIEYVYAGSLIDEFYCNTHDQTYFLKVNPKLAKLFDAGWTQLQWQQRTCLKTDLAKWLHGFYASHRSPYPMKVLTLKTLCGSSCGR</sequence>
<evidence type="ECO:0000313" key="1">
    <source>
        <dbReference type="EMBL" id="MBN4068824.1"/>
    </source>
</evidence>
<accession>A0ABS3AVP9</accession>
<keyword evidence="2" id="KW-1185">Reference proteome</keyword>
<dbReference type="Proteomes" id="UP000717534">
    <property type="component" value="Unassembled WGS sequence"/>
</dbReference>
<proteinExistence type="predicted"/>
<protein>
    <recommendedName>
        <fullName evidence="3">Helix-turn-helix domain-containing protein</fullName>
    </recommendedName>
</protein>
<comment type="caution">
    <text evidence="1">The sequence shown here is derived from an EMBL/GenBank/DDBJ whole genome shotgun (WGS) entry which is preliminary data.</text>
</comment>
<evidence type="ECO:0000313" key="2">
    <source>
        <dbReference type="Proteomes" id="UP000717534"/>
    </source>
</evidence>
<name>A0ABS3AVP9_9BACT</name>
<dbReference type="EMBL" id="JAFITO010000059">
    <property type="protein sequence ID" value="MBN4068824.1"/>
    <property type="molecule type" value="Genomic_DNA"/>
</dbReference>
<organism evidence="1 2">
    <name type="scientific">Desulfotalea psychrophila</name>
    <dbReference type="NCBI Taxonomy" id="84980"/>
    <lineage>
        <taxon>Bacteria</taxon>
        <taxon>Pseudomonadati</taxon>
        <taxon>Thermodesulfobacteriota</taxon>
        <taxon>Desulfobulbia</taxon>
        <taxon>Desulfobulbales</taxon>
        <taxon>Desulfocapsaceae</taxon>
        <taxon>Desulfotalea</taxon>
    </lineage>
</organism>
<gene>
    <name evidence="1" type="ORF">JYU06_04825</name>
</gene>
<feature type="non-terminal residue" evidence="1">
    <location>
        <position position="350"/>
    </location>
</feature>
<reference evidence="1 2" key="1">
    <citation type="submission" date="2021-02" db="EMBL/GenBank/DDBJ databases">
        <title>Activity-based single-cell genomes from oceanic crustal fluid captures similar information to metagenomic and metatranscriptomic surveys with orders of magnitude less sampling.</title>
        <authorList>
            <person name="D'Angelo T.S."/>
            <person name="Orcutt B.N."/>
        </authorList>
    </citation>
    <scope>NUCLEOTIDE SEQUENCE [LARGE SCALE GENOMIC DNA]</scope>
    <source>
        <strain evidence="1">AH-315-G02</strain>
    </source>
</reference>